<proteinExistence type="predicted"/>
<evidence type="ECO:0000313" key="1">
    <source>
        <dbReference type="EMBL" id="MFD0622724.1"/>
    </source>
</evidence>
<accession>A0ABW2WMI3</accession>
<comment type="caution">
    <text evidence="1">The sequence shown here is derived from an EMBL/GenBank/DDBJ whole genome shotgun (WGS) entry which is preliminary data.</text>
</comment>
<reference evidence="2" key="1">
    <citation type="journal article" date="2019" name="Int. J. Syst. Evol. Microbiol.">
        <title>The Global Catalogue of Microorganisms (GCM) 10K type strain sequencing project: providing services to taxonomists for standard genome sequencing and annotation.</title>
        <authorList>
            <consortium name="The Broad Institute Genomics Platform"/>
            <consortium name="The Broad Institute Genome Sequencing Center for Infectious Disease"/>
            <person name="Wu L."/>
            <person name="Ma J."/>
        </authorList>
    </citation>
    <scope>NUCLEOTIDE SEQUENCE [LARGE SCALE GENOMIC DNA]</scope>
    <source>
        <strain evidence="2">JCM 12607</strain>
    </source>
</reference>
<dbReference type="Proteomes" id="UP001596915">
    <property type="component" value="Unassembled WGS sequence"/>
</dbReference>
<organism evidence="1 2">
    <name type="scientific">Streptomyces sanglieri</name>
    <dbReference type="NCBI Taxonomy" id="193460"/>
    <lineage>
        <taxon>Bacteria</taxon>
        <taxon>Bacillati</taxon>
        <taxon>Actinomycetota</taxon>
        <taxon>Actinomycetes</taxon>
        <taxon>Kitasatosporales</taxon>
        <taxon>Streptomycetaceae</taxon>
        <taxon>Streptomyces</taxon>
    </lineage>
</organism>
<sequence>MQFADGSFTTALTHAAACTVILVEPDSTPRPLTTDALAELRNSAA</sequence>
<protein>
    <submittedName>
        <fullName evidence="1">Uncharacterized protein</fullName>
    </submittedName>
</protein>
<evidence type="ECO:0000313" key="2">
    <source>
        <dbReference type="Proteomes" id="UP001596915"/>
    </source>
</evidence>
<gene>
    <name evidence="1" type="ORF">ACFQ2K_07670</name>
</gene>
<keyword evidence="2" id="KW-1185">Reference proteome</keyword>
<dbReference type="EMBL" id="JBHTGL010000008">
    <property type="protein sequence ID" value="MFD0622724.1"/>
    <property type="molecule type" value="Genomic_DNA"/>
</dbReference>
<name>A0ABW2WMI3_9ACTN</name>